<evidence type="ECO:0000313" key="3">
    <source>
        <dbReference type="Proteomes" id="UP000028725"/>
    </source>
</evidence>
<comment type="caution">
    <text evidence="2">The sequence shown here is derived from an EMBL/GenBank/DDBJ whole genome shotgun (WGS) entry which is preliminary data.</text>
</comment>
<dbReference type="InterPro" id="IPR032179">
    <property type="entry name" value="Cry22Aa_Ig-like"/>
</dbReference>
<feature type="domain" description="Pesticidal crystal protein Cry22Aa Ig-like" evidence="1">
    <location>
        <begin position="541"/>
        <end position="612"/>
    </location>
</feature>
<sequence>MTIDNHTIELAQHKFVTKPRRASPPRGGGRGTLYSLLSLCAVLAACGASQTGELEESLAPTNARTSAAALELSPASPVNPIPGVVQAEYQSAIAAGNGFYFVVWTGTSDILGVRINALDGTPLDASPISIATGAAQQTAPAVAFDGTHFLVVWEQGAGNTEHLIYGTRVRASDGAVIDTPFLISRIPYGRYGTFSQSRPAVAFDGTNFLVVWEGVSPISSIYDYVGGIQGIRVRASDGTVIESTRFVIGSPLGNESSSGVGARARVAYRDGNYLVTWAKNGTVLAARIEAQGGQLLDSSPLIVGSGSFPAVTARDGEFLVVWYGSSALKARQLNSTSGALLGSADILVGQFPVSAPEVTFDGQDYRILWEGVRGGMGLKFVASRLSTQGTVATSAEVELSNLTMGTGLERGGIAAVAPGRFLTSYYGPDASGMARTFLRRVTDLPECTTGELSLEIQGSAELVLECGSGTYSDAGALAFDGCGNPLTVHGYNTGNDSSGPGPNLSQEGTYSVSYAAWGTNGGQAFATRTVIVDDRTAPTLTLIGPAIMTHTCGSQWVDPGVQATDACYGNLTPQVWHTGEVNGWAVGTYTVTYTLTDSGGNSAPPVTRTVNVVNCPW</sequence>
<organism evidence="2 3">
    <name type="scientific">Hyalangium minutum</name>
    <dbReference type="NCBI Taxonomy" id="394096"/>
    <lineage>
        <taxon>Bacteria</taxon>
        <taxon>Pseudomonadati</taxon>
        <taxon>Myxococcota</taxon>
        <taxon>Myxococcia</taxon>
        <taxon>Myxococcales</taxon>
        <taxon>Cystobacterineae</taxon>
        <taxon>Archangiaceae</taxon>
        <taxon>Hyalangium</taxon>
    </lineage>
</organism>
<dbReference type="Gene3D" id="2.60.40.10">
    <property type="entry name" value="Immunoglobulins"/>
    <property type="match status" value="1"/>
</dbReference>
<dbReference type="Proteomes" id="UP000028725">
    <property type="component" value="Unassembled WGS sequence"/>
</dbReference>
<evidence type="ECO:0000313" key="2">
    <source>
        <dbReference type="EMBL" id="KFE72484.1"/>
    </source>
</evidence>
<dbReference type="STRING" id="394096.DB31_0747"/>
<proteinExistence type="predicted"/>
<dbReference type="Pfam" id="PF16403">
    <property type="entry name" value="Bact_surface_Ig-like"/>
    <property type="match status" value="1"/>
</dbReference>
<dbReference type="EMBL" id="JMCB01000001">
    <property type="protein sequence ID" value="KFE72484.1"/>
    <property type="molecule type" value="Genomic_DNA"/>
</dbReference>
<dbReference type="AlphaFoldDB" id="A0A085WXS1"/>
<evidence type="ECO:0000259" key="1">
    <source>
        <dbReference type="Pfam" id="PF16403"/>
    </source>
</evidence>
<name>A0A085WXS1_9BACT</name>
<dbReference type="PATRIC" id="fig|394096.3.peg.739"/>
<reference evidence="2 3" key="1">
    <citation type="submission" date="2014-04" db="EMBL/GenBank/DDBJ databases">
        <title>Genome assembly of Hyalangium minutum DSM 14724.</title>
        <authorList>
            <person name="Sharma G."/>
            <person name="Subramanian S."/>
        </authorList>
    </citation>
    <scope>NUCLEOTIDE SEQUENCE [LARGE SCALE GENOMIC DNA]</scope>
    <source>
        <strain evidence="2 3">DSM 14724</strain>
    </source>
</reference>
<accession>A0A085WXS1</accession>
<gene>
    <name evidence="2" type="ORF">DB31_0747</name>
</gene>
<keyword evidence="3" id="KW-1185">Reference proteome</keyword>
<dbReference type="InterPro" id="IPR013783">
    <property type="entry name" value="Ig-like_fold"/>
</dbReference>
<protein>
    <recommendedName>
        <fullName evidence="1">Pesticidal crystal protein Cry22Aa Ig-like domain-containing protein</fullName>
    </recommendedName>
</protein>